<dbReference type="eggNOG" id="KOG0653">
    <property type="taxonomic scope" value="Eukaryota"/>
</dbReference>
<dbReference type="InterPro" id="IPR039361">
    <property type="entry name" value="Cyclin"/>
</dbReference>
<reference evidence="5" key="2">
    <citation type="submission" date="2015-11" db="EMBL/GenBank/DDBJ databases">
        <authorList>
            <person name="Zhang Y."/>
            <person name="Guo Z."/>
        </authorList>
    </citation>
    <scope>NUCLEOTIDE SEQUENCE</scope>
</reference>
<feature type="domain" description="Cyclin-like" evidence="4">
    <location>
        <begin position="407"/>
        <end position="492"/>
    </location>
</feature>
<reference evidence="5" key="1">
    <citation type="journal article" date="2013" name="Nature">
        <title>The genomes of four tapeworm species reveal adaptations to parasitism.</title>
        <authorList>
            <person name="Tsai I.J."/>
            <person name="Zarowiecki M."/>
            <person name="Holroyd N."/>
            <person name="Garciarrubio A."/>
            <person name="Sanchez-Flores A."/>
            <person name="Brooks K.L."/>
            <person name="Tracey A."/>
            <person name="Bobes R.J."/>
            <person name="Fragoso G."/>
            <person name="Sciutto E."/>
            <person name="Aslett M."/>
            <person name="Beasley H."/>
            <person name="Bennett H.M."/>
            <person name="Cai J."/>
            <person name="Camicia F."/>
            <person name="Clark R."/>
            <person name="Cucher M."/>
            <person name="De Silva N."/>
            <person name="Day T.A."/>
            <person name="Deplazes P."/>
            <person name="Estrada K."/>
            <person name="Fernandez C."/>
            <person name="Holland P.W."/>
            <person name="Hou J."/>
            <person name="Hu S."/>
            <person name="Huckvale T."/>
            <person name="Hung S.S."/>
            <person name="Kamenetzky L."/>
            <person name="Keane J.A."/>
            <person name="Kiss F."/>
            <person name="Koziol U."/>
            <person name="Lambert O."/>
            <person name="Liu K."/>
            <person name="Luo X."/>
            <person name="Luo Y."/>
            <person name="Macchiaroli N."/>
            <person name="Nichol S."/>
            <person name="Paps J."/>
            <person name="Parkinson J."/>
            <person name="Pouchkina-Stantcheva N."/>
            <person name="Riddiford N."/>
            <person name="Rosenzvit M."/>
            <person name="Salinas G."/>
            <person name="Wasmuth J.D."/>
            <person name="Zamanian M."/>
            <person name="Zheng Y."/>
            <person name="Cai X."/>
            <person name="Soberon X."/>
            <person name="Olson P.D."/>
            <person name="Laclette J.P."/>
            <person name="Brehm K."/>
            <person name="Berriman M."/>
            <person name="Garciarrubio A."/>
            <person name="Bobes R.J."/>
            <person name="Fragoso G."/>
            <person name="Sanchez-Flores A."/>
            <person name="Estrada K."/>
            <person name="Cevallos M.A."/>
            <person name="Morett E."/>
            <person name="Gonzalez V."/>
            <person name="Portillo T."/>
            <person name="Ochoa-Leyva A."/>
            <person name="Jose M.V."/>
            <person name="Sciutto E."/>
            <person name="Landa A."/>
            <person name="Jimenez L."/>
            <person name="Valdes V."/>
            <person name="Carrero J.C."/>
            <person name="Larralde C."/>
            <person name="Morales-Montor J."/>
            <person name="Limon-Lason J."/>
            <person name="Soberon X."/>
            <person name="Laclette J.P."/>
        </authorList>
    </citation>
    <scope>NUCLEOTIDE SEQUENCE [LARGE SCALE GENOMIC DNA]</scope>
</reference>
<evidence type="ECO:0000259" key="4">
    <source>
        <dbReference type="SMART" id="SM00385"/>
    </source>
</evidence>
<keyword evidence="6" id="KW-1185">Reference proteome</keyword>
<evidence type="ECO:0000256" key="1">
    <source>
        <dbReference type="ARBA" id="ARBA00023127"/>
    </source>
</evidence>
<name>A0A068YME1_ECHMU</name>
<evidence type="ECO:0000313" key="5">
    <source>
        <dbReference type="EMBL" id="CDS43340.1"/>
    </source>
</evidence>
<dbReference type="Pfam" id="PF00134">
    <property type="entry name" value="Cyclin_N"/>
    <property type="match status" value="1"/>
</dbReference>
<keyword evidence="1 2" id="KW-0195">Cyclin</keyword>
<dbReference type="InterPro" id="IPR036915">
    <property type="entry name" value="Cyclin-like_sf"/>
</dbReference>
<accession>A0A068YME1</accession>
<evidence type="ECO:0000256" key="3">
    <source>
        <dbReference type="SAM" id="MobiDB-lite"/>
    </source>
</evidence>
<protein>
    <submittedName>
        <fullName evidence="5">Cyclins</fullName>
    </submittedName>
</protein>
<feature type="region of interest" description="Disordered" evidence="3">
    <location>
        <begin position="1"/>
        <end position="142"/>
    </location>
</feature>
<dbReference type="Pfam" id="PF02984">
    <property type="entry name" value="Cyclin_C"/>
    <property type="match status" value="1"/>
</dbReference>
<dbReference type="InterPro" id="IPR006671">
    <property type="entry name" value="Cyclin_N"/>
</dbReference>
<dbReference type="OMA" id="ILEWAMQ"/>
<dbReference type="EMBL" id="LN902848">
    <property type="protein sequence ID" value="CDS43340.1"/>
    <property type="molecule type" value="Genomic_DNA"/>
</dbReference>
<comment type="similarity">
    <text evidence="2">Belongs to the cyclin family.</text>
</comment>
<dbReference type="Gene3D" id="1.10.472.10">
    <property type="entry name" value="Cyclin-like"/>
    <property type="match status" value="2"/>
</dbReference>
<dbReference type="STRING" id="6211.A0A068YME1"/>
<feature type="compositionally biased region" description="Polar residues" evidence="3">
    <location>
        <begin position="98"/>
        <end position="118"/>
    </location>
</feature>
<dbReference type="InterPro" id="IPR004367">
    <property type="entry name" value="Cyclin_C-dom"/>
</dbReference>
<evidence type="ECO:0000313" key="6">
    <source>
        <dbReference type="Proteomes" id="UP000017246"/>
    </source>
</evidence>
<organism evidence="5 6">
    <name type="scientific">Echinococcus multilocularis</name>
    <name type="common">Fox tapeworm</name>
    <dbReference type="NCBI Taxonomy" id="6211"/>
    <lineage>
        <taxon>Eukaryota</taxon>
        <taxon>Metazoa</taxon>
        <taxon>Spiralia</taxon>
        <taxon>Lophotrochozoa</taxon>
        <taxon>Platyhelminthes</taxon>
        <taxon>Cestoda</taxon>
        <taxon>Eucestoda</taxon>
        <taxon>Cyclophyllidea</taxon>
        <taxon>Taeniidae</taxon>
        <taxon>Echinococcus</taxon>
    </lineage>
</organism>
<gene>
    <name evidence="5" type="ORF">EmuJ_001109300</name>
</gene>
<dbReference type="OrthoDB" id="6272950at2759"/>
<dbReference type="Proteomes" id="UP000017246">
    <property type="component" value="Unassembled WGS sequence"/>
</dbReference>
<sequence>MSQNGEGGEHEGSRFSQPDYPSPHSDEGQREENEEGSSPTRGTQRRRLSSPPSGPPRNEVGAQADITRSPQSKRPRTTEDREGPSPANPDASPEEELNATNDDQHTPTADTPPSQVGTPQPARVEQHATTAETSPQEEKAPNLVMNEHYVLPADTPPSHEGSFNLVIDEQCVSPTDTSPNEEDSPNVVMVEQHAPTADACPLQEEALILVIDKRYASTGNTCSLQEEAMNRLRDEQHASAAFTASPEEEALNTIRDGQHPQLQQEGGTHVDVGEGPERRIISIAPQEIVNPVVELFDLTIKLQDVGNSSFDKTHRLELNLSSVAESLRMVINQYLTHLPTQNQLKESPEGFLAIDDFHDVLTEGDCQLYSRTLNEELDLDARYVQAYNHQFLSRCGIAADTRNYLIQWMIQLQMQMGIPTQTLHIAVGLMDLYTCLRPIIRQEYQLLALGAIKMAICIRSPNTPIEYKNICSIINGAYTPVQIIRMEETLRRCIGNGIYFPTPHRFLDLYMFGFPDFTDSILEWAMQACNYIFELGLCQASLCRYSASLRCAGVLYLIRRILGLRCVCGFLCSHCFKPAWPPSMVKFTGHKETRELRTVARLYGWILFRIKSYCIPYYTKHLTNLPYMVVFNKYVKPEYGKIAVDPKLRMVTLSFLNEILST</sequence>
<dbReference type="SUPFAM" id="SSF47954">
    <property type="entry name" value="Cyclin-like"/>
    <property type="match status" value="2"/>
</dbReference>
<evidence type="ECO:0000256" key="2">
    <source>
        <dbReference type="RuleBase" id="RU000383"/>
    </source>
</evidence>
<dbReference type="InterPro" id="IPR013763">
    <property type="entry name" value="Cyclin-like_dom"/>
</dbReference>
<proteinExistence type="inferred from homology"/>
<dbReference type="AlphaFoldDB" id="A0A068YME1"/>
<dbReference type="PANTHER" id="PTHR10177">
    <property type="entry name" value="CYCLINS"/>
    <property type="match status" value="1"/>
</dbReference>
<dbReference type="SMART" id="SM00385">
    <property type="entry name" value="CYCLIN"/>
    <property type="match status" value="1"/>
</dbReference>